<keyword evidence="3" id="KW-1185">Reference proteome</keyword>
<dbReference type="Gene3D" id="1.10.101.10">
    <property type="entry name" value="PGBD-like superfamily/PGBD"/>
    <property type="match status" value="1"/>
</dbReference>
<organism evidence="2 3">
    <name type="scientific">Okeanomitos corallinicola TIOX110</name>
    <dbReference type="NCBI Taxonomy" id="3133117"/>
    <lineage>
        <taxon>Bacteria</taxon>
        <taxon>Bacillati</taxon>
        <taxon>Cyanobacteriota</taxon>
        <taxon>Cyanophyceae</taxon>
        <taxon>Nostocales</taxon>
        <taxon>Aphanizomenonaceae</taxon>
        <taxon>Okeanomitos</taxon>
    </lineage>
</organism>
<sequence length="182" mass="20266">MTDIGLLMTGVLSTKQPNLPHLPEQRPFITENGVQKSTNDQLSQLPSNSQITPPEFMTTDRRKRIQISALANQRNQILKQVRQKHLSSISFKLADAQDISTEKQLLARYPAYNRPTMPTLRFGSAGTSVRIMQRLLVSNGYGIEIDGVFGPLTEVAIKAFQSQRSLSVDGVVGQKTWSELSI</sequence>
<dbReference type="RefSeq" id="WP_353929064.1">
    <property type="nucleotide sequence ID" value="NZ_CP150886.1"/>
</dbReference>
<evidence type="ECO:0000313" key="2">
    <source>
        <dbReference type="EMBL" id="WZB86148.1"/>
    </source>
</evidence>
<dbReference type="Pfam" id="PF01471">
    <property type="entry name" value="PG_binding_1"/>
    <property type="match status" value="1"/>
</dbReference>
<dbReference type="InterPro" id="IPR036365">
    <property type="entry name" value="PGBD-like_sf"/>
</dbReference>
<dbReference type="Proteomes" id="UP001483337">
    <property type="component" value="Chromosome"/>
</dbReference>
<accession>A0ABZ2UL93</accession>
<evidence type="ECO:0000313" key="3">
    <source>
        <dbReference type="Proteomes" id="UP001483337"/>
    </source>
</evidence>
<reference evidence="2 3" key="1">
    <citation type="submission" date="2024-04" db="EMBL/GenBank/DDBJ databases">
        <title>Okeanomitos corallinicola gen. &amp; sp. nov. (Nostocales, Cyanobacteria), a new toxic marine heterocyst-forming cyanobacterium from a coral reef.</title>
        <authorList>
            <person name="Li H."/>
            <person name="Li R."/>
            <person name="Kang J."/>
            <person name="Hii K.S."/>
            <person name="Mohamed H.F."/>
            <person name="Xu X."/>
            <person name="Luo Z."/>
        </authorList>
    </citation>
    <scope>NUCLEOTIDE SEQUENCE [LARGE SCALE GENOMIC DNA]</scope>
    <source>
        <strain evidence="2 3">TIOX110</strain>
    </source>
</reference>
<dbReference type="InterPro" id="IPR002477">
    <property type="entry name" value="Peptidoglycan-bd-like"/>
</dbReference>
<dbReference type="SUPFAM" id="SSF47090">
    <property type="entry name" value="PGBD-like"/>
    <property type="match status" value="1"/>
</dbReference>
<evidence type="ECO:0000259" key="1">
    <source>
        <dbReference type="Pfam" id="PF01471"/>
    </source>
</evidence>
<gene>
    <name evidence="2" type="ORF">WJM97_12065</name>
</gene>
<name>A0ABZ2UL93_9CYAN</name>
<feature type="domain" description="Peptidoglycan binding-like" evidence="1">
    <location>
        <begin position="126"/>
        <end position="179"/>
    </location>
</feature>
<dbReference type="EMBL" id="CP150886">
    <property type="protein sequence ID" value="WZB86148.1"/>
    <property type="molecule type" value="Genomic_DNA"/>
</dbReference>
<protein>
    <submittedName>
        <fullName evidence="2">Peptidoglycan-binding domain-containing protein</fullName>
    </submittedName>
</protein>
<dbReference type="InterPro" id="IPR036366">
    <property type="entry name" value="PGBDSf"/>
</dbReference>
<proteinExistence type="predicted"/>